<dbReference type="OrthoDB" id="8194810at2759"/>
<comment type="caution">
    <text evidence="1">The sequence shown here is derived from an EMBL/GenBank/DDBJ whole genome shotgun (WGS) entry which is preliminary data.</text>
</comment>
<gene>
    <name evidence="1" type="ORF">NPIL_313741</name>
</gene>
<dbReference type="Proteomes" id="UP000887013">
    <property type="component" value="Unassembled WGS sequence"/>
</dbReference>
<protein>
    <submittedName>
        <fullName evidence="1">Uncharacterized protein</fullName>
    </submittedName>
</protein>
<sequence>MVTGFPKNDEYLSDKRKFQNKNDEEYIELESDNDSEIIPRHLSSTDSESSHEILDEWIWEENENVPDVKRFFEVSGINTLSLQRLGDNHKTLDVLNEVLKEDFWNIIVEETNRYARQIIEKEGLRGKKNRNERWFPVNSDE</sequence>
<dbReference type="EMBL" id="BMAW01017198">
    <property type="protein sequence ID" value="GFT52655.1"/>
    <property type="molecule type" value="Genomic_DNA"/>
</dbReference>
<name>A0A8X6P657_NEPPI</name>
<keyword evidence="2" id="KW-1185">Reference proteome</keyword>
<evidence type="ECO:0000313" key="2">
    <source>
        <dbReference type="Proteomes" id="UP000887013"/>
    </source>
</evidence>
<evidence type="ECO:0000313" key="1">
    <source>
        <dbReference type="EMBL" id="GFT52655.1"/>
    </source>
</evidence>
<organism evidence="1 2">
    <name type="scientific">Nephila pilipes</name>
    <name type="common">Giant wood spider</name>
    <name type="synonym">Nephila maculata</name>
    <dbReference type="NCBI Taxonomy" id="299642"/>
    <lineage>
        <taxon>Eukaryota</taxon>
        <taxon>Metazoa</taxon>
        <taxon>Ecdysozoa</taxon>
        <taxon>Arthropoda</taxon>
        <taxon>Chelicerata</taxon>
        <taxon>Arachnida</taxon>
        <taxon>Araneae</taxon>
        <taxon>Araneomorphae</taxon>
        <taxon>Entelegynae</taxon>
        <taxon>Araneoidea</taxon>
        <taxon>Nephilidae</taxon>
        <taxon>Nephila</taxon>
    </lineage>
</organism>
<proteinExistence type="predicted"/>
<reference evidence="1" key="1">
    <citation type="submission" date="2020-08" db="EMBL/GenBank/DDBJ databases">
        <title>Multicomponent nature underlies the extraordinary mechanical properties of spider dragline silk.</title>
        <authorList>
            <person name="Kono N."/>
            <person name="Nakamura H."/>
            <person name="Mori M."/>
            <person name="Yoshida Y."/>
            <person name="Ohtoshi R."/>
            <person name="Malay A.D."/>
            <person name="Moran D.A.P."/>
            <person name="Tomita M."/>
            <person name="Numata K."/>
            <person name="Arakawa K."/>
        </authorList>
    </citation>
    <scope>NUCLEOTIDE SEQUENCE</scope>
</reference>
<dbReference type="AlphaFoldDB" id="A0A8X6P657"/>
<accession>A0A8X6P657</accession>